<feature type="domain" description="ThuA-like" evidence="1">
    <location>
        <begin position="27"/>
        <end position="236"/>
    </location>
</feature>
<protein>
    <recommendedName>
        <fullName evidence="1">ThuA-like domain-containing protein</fullName>
    </recommendedName>
</protein>
<dbReference type="Gene3D" id="3.40.50.880">
    <property type="match status" value="1"/>
</dbReference>
<name>A0A4R6SSG7_9SPHI</name>
<comment type="caution">
    <text evidence="2">The sequence shown here is derived from an EMBL/GenBank/DDBJ whole genome shotgun (WGS) entry which is preliminary data.</text>
</comment>
<dbReference type="AlphaFoldDB" id="A0A4R6SSG7"/>
<gene>
    <name evidence="2" type="ORF">ATK78_3648</name>
</gene>
<dbReference type="OrthoDB" id="9816308at2"/>
<dbReference type="Pfam" id="PF06283">
    <property type="entry name" value="ThuA"/>
    <property type="match status" value="1"/>
</dbReference>
<evidence type="ECO:0000313" key="2">
    <source>
        <dbReference type="EMBL" id="TDQ07521.1"/>
    </source>
</evidence>
<evidence type="ECO:0000259" key="1">
    <source>
        <dbReference type="Pfam" id="PF06283"/>
    </source>
</evidence>
<dbReference type="EMBL" id="SNYC01000006">
    <property type="protein sequence ID" value="TDQ07521.1"/>
    <property type="molecule type" value="Genomic_DNA"/>
</dbReference>
<reference evidence="2 3" key="1">
    <citation type="submission" date="2019-03" db="EMBL/GenBank/DDBJ databases">
        <title>Genomic Encyclopedia of Archaeal and Bacterial Type Strains, Phase II (KMG-II): from individual species to whole genera.</title>
        <authorList>
            <person name="Goeker M."/>
        </authorList>
    </citation>
    <scope>NUCLEOTIDE SEQUENCE [LARGE SCALE GENOMIC DNA]</scope>
    <source>
        <strain evidence="2 3">DSM 19035</strain>
    </source>
</reference>
<dbReference type="PANTHER" id="PTHR40469">
    <property type="entry name" value="SECRETED GLYCOSYL HYDROLASE"/>
    <property type="match status" value="1"/>
</dbReference>
<evidence type="ECO:0000313" key="3">
    <source>
        <dbReference type="Proteomes" id="UP000295620"/>
    </source>
</evidence>
<dbReference type="InterPro" id="IPR029062">
    <property type="entry name" value="Class_I_gatase-like"/>
</dbReference>
<accession>A0A4R6SSG7</accession>
<dbReference type="Proteomes" id="UP000295620">
    <property type="component" value="Unassembled WGS sequence"/>
</dbReference>
<keyword evidence="3" id="KW-1185">Reference proteome</keyword>
<sequence length="244" mass="27272">MFKSISLLLTVVFIFLLTDPASAKNKRILVFSKTAGFHHSSINIGITAIQKLGLENDIDVDTTKDASKFTVVNLKKYSAVVFLNTTGNVLDEDQQKAFESYIRSGGGFVGIHSATDTEYEWPWYGKLVGAYFVSHPAQQVANLNVVNRKSNATKHLPEVWKRKDEWYNFKDIGKDLNVLIALDETSYTGGINGANHPMAWYHNFEGGRSFYTGLGHVEESYSDPLFLKHLLAGINYSTGKKPIE</sequence>
<dbReference type="InterPro" id="IPR029010">
    <property type="entry name" value="ThuA-like"/>
</dbReference>
<dbReference type="RefSeq" id="WP_133577482.1">
    <property type="nucleotide sequence ID" value="NZ_SNYC01000006.1"/>
</dbReference>
<dbReference type="PANTHER" id="PTHR40469:SF2">
    <property type="entry name" value="GALACTOSE-BINDING DOMAIN-LIKE SUPERFAMILY PROTEIN"/>
    <property type="match status" value="1"/>
</dbReference>
<dbReference type="SUPFAM" id="SSF52317">
    <property type="entry name" value="Class I glutamine amidotransferase-like"/>
    <property type="match status" value="1"/>
</dbReference>
<organism evidence="2 3">
    <name type="scientific">Pedobacter metabolipauper</name>
    <dbReference type="NCBI Taxonomy" id="425513"/>
    <lineage>
        <taxon>Bacteria</taxon>
        <taxon>Pseudomonadati</taxon>
        <taxon>Bacteroidota</taxon>
        <taxon>Sphingobacteriia</taxon>
        <taxon>Sphingobacteriales</taxon>
        <taxon>Sphingobacteriaceae</taxon>
        <taxon>Pedobacter</taxon>
    </lineage>
</organism>
<proteinExistence type="predicted"/>